<evidence type="ECO:0000313" key="8">
    <source>
        <dbReference type="EMBL" id="MCM5682003.1"/>
    </source>
</evidence>
<reference evidence="8" key="1">
    <citation type="submission" date="2022-05" db="EMBL/GenBank/DDBJ databases">
        <title>Schlegelella sp. nov., isolated from mangrove soil.</title>
        <authorList>
            <person name="Liu Y."/>
            <person name="Ge X."/>
            <person name="Liu W."/>
        </authorList>
    </citation>
    <scope>NUCLEOTIDE SEQUENCE</scope>
    <source>
        <strain evidence="8">S2-27</strain>
    </source>
</reference>
<gene>
    <name evidence="8" type="ORF">M8A51_20945</name>
</gene>
<dbReference type="PANTHER" id="PTHR43289:SF6">
    <property type="entry name" value="SERINE_THREONINE-PROTEIN KINASE NEKL-3"/>
    <property type="match status" value="1"/>
</dbReference>
<dbReference type="InterPro" id="IPR017441">
    <property type="entry name" value="Protein_kinase_ATP_BS"/>
</dbReference>
<evidence type="ECO:0000256" key="2">
    <source>
        <dbReference type="ARBA" id="ARBA00022741"/>
    </source>
</evidence>
<evidence type="ECO:0000256" key="4">
    <source>
        <dbReference type="ARBA" id="ARBA00022840"/>
    </source>
</evidence>
<dbReference type="PANTHER" id="PTHR43289">
    <property type="entry name" value="MITOGEN-ACTIVATED PROTEIN KINASE KINASE KINASE 20-RELATED"/>
    <property type="match status" value="1"/>
</dbReference>
<accession>A0ABT0YTP3</accession>
<keyword evidence="8" id="KW-0723">Serine/threonine-protein kinase</keyword>
<keyword evidence="1" id="KW-0808">Transferase</keyword>
<dbReference type="InterPro" id="IPR011009">
    <property type="entry name" value="Kinase-like_dom_sf"/>
</dbReference>
<evidence type="ECO:0000256" key="3">
    <source>
        <dbReference type="ARBA" id="ARBA00022777"/>
    </source>
</evidence>
<dbReference type="PROSITE" id="PS50011">
    <property type="entry name" value="PROTEIN_KINASE_DOM"/>
    <property type="match status" value="1"/>
</dbReference>
<dbReference type="EMBL" id="JAMKFE010000015">
    <property type="protein sequence ID" value="MCM5682003.1"/>
    <property type="molecule type" value="Genomic_DNA"/>
</dbReference>
<evidence type="ECO:0000256" key="1">
    <source>
        <dbReference type="ARBA" id="ARBA00022679"/>
    </source>
</evidence>
<dbReference type="SMART" id="SM00220">
    <property type="entry name" value="S_TKc"/>
    <property type="match status" value="1"/>
</dbReference>
<keyword evidence="2 5" id="KW-0547">Nucleotide-binding</keyword>
<evidence type="ECO:0000256" key="5">
    <source>
        <dbReference type="PROSITE-ProRule" id="PRU10141"/>
    </source>
</evidence>
<sequence length="466" mass="50715">MKHPERLGKYPITGVLGEGAMGVVYKAFDPHIKRQVAIKTIRRQLIDDSEHGQSVAARFRNEAQAAGRLLHPGIVAVYEYGEDQDQAFIAMEFVEGNSLSHYLSRKTRFPDQDVLSIMTQLLAALDHAHEQGVWHRDIKPANLIITRQGRLKIADFGIARVDAIGLTQVNSVVGTPGYMSPEQYTGQPLDHRVDVWAAGVLLYQLLTGQLPFNGSAETLMYKIVHEEPVWPSQHAGSTRPVVYDQIVATALAKRPEARYANALLFLEALTSHADEPVKPTVSEETVIMEVMRPEPRGAGSVSSAVRSGSSGAVTTAPPTHWDASTLSHLEATLAKYVGPVAKVLVRRAARDCFDIETLASRLAEHLPTEPERAAFMQHTTSGVSVRAQRSTGGTATVLSTHLRLDAQVIEQAQRILAGHIGPIAKIVTKKAAAKATTRAEFYELLCAELGSDADRTKARAALAGIK</sequence>
<dbReference type="GO" id="GO:0004674">
    <property type="term" value="F:protein serine/threonine kinase activity"/>
    <property type="evidence" value="ECO:0007669"/>
    <property type="project" value="UniProtKB-KW"/>
</dbReference>
<dbReference type="Gene3D" id="1.10.510.10">
    <property type="entry name" value="Transferase(Phosphotransferase) domain 1"/>
    <property type="match status" value="1"/>
</dbReference>
<evidence type="ECO:0000259" key="7">
    <source>
        <dbReference type="PROSITE" id="PS50011"/>
    </source>
</evidence>
<dbReference type="InterPro" id="IPR008271">
    <property type="entry name" value="Ser/Thr_kinase_AS"/>
</dbReference>
<proteinExistence type="predicted"/>
<dbReference type="SUPFAM" id="SSF56112">
    <property type="entry name" value="Protein kinase-like (PK-like)"/>
    <property type="match status" value="1"/>
</dbReference>
<keyword evidence="4 5" id="KW-0067">ATP-binding</keyword>
<dbReference type="Proteomes" id="UP001165541">
    <property type="component" value="Unassembled WGS sequence"/>
</dbReference>
<comment type="caution">
    <text evidence="8">The sequence shown here is derived from an EMBL/GenBank/DDBJ whole genome shotgun (WGS) entry which is preliminary data.</text>
</comment>
<protein>
    <submittedName>
        <fullName evidence="8">Serine/threonine protein kinase</fullName>
    </submittedName>
</protein>
<name>A0ABT0YTP3_9BURK</name>
<dbReference type="InterPro" id="IPR058395">
    <property type="entry name" value="DUF8082"/>
</dbReference>
<dbReference type="PROSITE" id="PS00107">
    <property type="entry name" value="PROTEIN_KINASE_ATP"/>
    <property type="match status" value="1"/>
</dbReference>
<dbReference type="Pfam" id="PF26309">
    <property type="entry name" value="DUF8082"/>
    <property type="match status" value="2"/>
</dbReference>
<keyword evidence="3 8" id="KW-0418">Kinase</keyword>
<dbReference type="PROSITE" id="PS00108">
    <property type="entry name" value="PROTEIN_KINASE_ST"/>
    <property type="match status" value="1"/>
</dbReference>
<keyword evidence="9" id="KW-1185">Reference proteome</keyword>
<evidence type="ECO:0000256" key="6">
    <source>
        <dbReference type="SAM" id="MobiDB-lite"/>
    </source>
</evidence>
<dbReference type="RefSeq" id="WP_251780479.1">
    <property type="nucleotide sequence ID" value="NZ_JAMKFE010000015.1"/>
</dbReference>
<dbReference type="InterPro" id="IPR000719">
    <property type="entry name" value="Prot_kinase_dom"/>
</dbReference>
<evidence type="ECO:0000313" key="9">
    <source>
        <dbReference type="Proteomes" id="UP001165541"/>
    </source>
</evidence>
<feature type="domain" description="Protein kinase" evidence="7">
    <location>
        <begin position="10"/>
        <end position="270"/>
    </location>
</feature>
<dbReference type="CDD" id="cd14014">
    <property type="entry name" value="STKc_PknB_like"/>
    <property type="match status" value="1"/>
</dbReference>
<organism evidence="8 9">
    <name type="scientific">Caldimonas mangrovi</name>
    <dbReference type="NCBI Taxonomy" id="2944811"/>
    <lineage>
        <taxon>Bacteria</taxon>
        <taxon>Pseudomonadati</taxon>
        <taxon>Pseudomonadota</taxon>
        <taxon>Betaproteobacteria</taxon>
        <taxon>Burkholderiales</taxon>
        <taxon>Sphaerotilaceae</taxon>
        <taxon>Caldimonas</taxon>
    </lineage>
</organism>
<dbReference type="Gene3D" id="3.30.200.20">
    <property type="entry name" value="Phosphorylase Kinase, domain 1"/>
    <property type="match status" value="1"/>
</dbReference>
<feature type="binding site" evidence="5">
    <location>
        <position position="39"/>
    </location>
    <ligand>
        <name>ATP</name>
        <dbReference type="ChEBI" id="CHEBI:30616"/>
    </ligand>
</feature>
<feature type="region of interest" description="Disordered" evidence="6">
    <location>
        <begin position="295"/>
        <end position="319"/>
    </location>
</feature>
<feature type="compositionally biased region" description="Low complexity" evidence="6">
    <location>
        <begin position="296"/>
        <end position="313"/>
    </location>
</feature>
<dbReference type="Pfam" id="PF00069">
    <property type="entry name" value="Pkinase"/>
    <property type="match status" value="1"/>
</dbReference>